<accession>A0A9N8F2E0</accession>
<evidence type="ECO:0000313" key="1">
    <source>
        <dbReference type="EMBL" id="CAB9530700.1"/>
    </source>
</evidence>
<evidence type="ECO:0000313" key="2">
    <source>
        <dbReference type="Proteomes" id="UP001153069"/>
    </source>
</evidence>
<gene>
    <name evidence="1" type="ORF">SEMRO_2997_G341840.1</name>
</gene>
<protein>
    <submittedName>
        <fullName evidence="1">Uncharacterized protein</fullName>
    </submittedName>
</protein>
<sequence length="181" mass="20236">MHQEAINAIDDLVDICKKEGNDSLYTDQGFAVIVDDSGYTRDPDLAVWGEERLRNNFLEKRNPKFAEQMDEAVGQINFGVLIKTFPSKGKNYPPNRDPGSIPMCGYDIYVARRGEGWNVTKANPKVTYRVGRDEDVSLVILPGDALGEGNYNDISFLIHAIQRALEENNVVFEPQVVGKAD</sequence>
<dbReference type="EMBL" id="CAICTM010002995">
    <property type="protein sequence ID" value="CAB9530700.1"/>
    <property type="molecule type" value="Genomic_DNA"/>
</dbReference>
<comment type="caution">
    <text evidence="1">The sequence shown here is derived from an EMBL/GenBank/DDBJ whole genome shotgun (WGS) entry which is preliminary data.</text>
</comment>
<proteinExistence type="predicted"/>
<reference evidence="1" key="1">
    <citation type="submission" date="2020-06" db="EMBL/GenBank/DDBJ databases">
        <authorList>
            <consortium name="Plant Systems Biology data submission"/>
        </authorList>
    </citation>
    <scope>NUCLEOTIDE SEQUENCE</scope>
    <source>
        <strain evidence="1">D6</strain>
    </source>
</reference>
<dbReference type="Proteomes" id="UP001153069">
    <property type="component" value="Unassembled WGS sequence"/>
</dbReference>
<keyword evidence="2" id="KW-1185">Reference proteome</keyword>
<organism evidence="1 2">
    <name type="scientific">Seminavis robusta</name>
    <dbReference type="NCBI Taxonomy" id="568900"/>
    <lineage>
        <taxon>Eukaryota</taxon>
        <taxon>Sar</taxon>
        <taxon>Stramenopiles</taxon>
        <taxon>Ochrophyta</taxon>
        <taxon>Bacillariophyta</taxon>
        <taxon>Bacillariophyceae</taxon>
        <taxon>Bacillariophycidae</taxon>
        <taxon>Naviculales</taxon>
        <taxon>Naviculaceae</taxon>
        <taxon>Seminavis</taxon>
    </lineage>
</organism>
<name>A0A9N8F2E0_9STRA</name>
<dbReference type="AlphaFoldDB" id="A0A9N8F2E0"/>